<reference evidence="3 4" key="1">
    <citation type="submission" date="2018-12" db="EMBL/GenBank/DDBJ databases">
        <title>Venturia inaequalis Genome Resource.</title>
        <authorList>
            <person name="Lichtner F.J."/>
        </authorList>
    </citation>
    <scope>NUCLEOTIDE SEQUENCE [LARGE SCALE GENOMIC DNA]</scope>
    <source>
        <strain evidence="3 4">120213</strain>
    </source>
</reference>
<feature type="compositionally biased region" description="Polar residues" evidence="1">
    <location>
        <begin position="60"/>
        <end position="74"/>
    </location>
</feature>
<sequence length="1073" mass="121415">MSVSTLDSSSVYAAKENASTRPTKGKFSLIFRRKNKEERQKTEEARLEKKKSNKLRKTPSKQTITQKKQENPQLVWNREANRFSRELDKDTGESRDHTILLHALQHRESEESFPEYIEIDNTNKKPGEASVASLPPQVWQLITSFLSLSDIANLALSTKTLLDKLGTGSWKVINLTENQQQRTDFLMKMDPSVPNHLYCPICSVYHLRTQNGSESLKPTLTLNPLFLCPMVDKVTPPRTRIASGRTLPFTFTQLALRAHRYGPNHGITLESLSRRWIDKFGWSHTTMYRIHNNRLLMRVISQKFAPGGMVEAAKRGFFYNMHEDFTPFFSVCAHWRDGELMTVCKCAVDHIPAPKFAISEQHKMYKKPIPERPRIVALCGVCQPMRRCPECPTEYLVELKLVEDVKDPIYRFKQAIVITRWSDLGDGSTPENLEWAAINGKADMSSWLASFLGSWVSDSASTSSSSAALTASTESSSGFKHGRLGEARLFIDDQPVNITANLNSALRYLRPQNEELILWVDALCINQDDKEEKTWQVQQMRRVYEIAISTIVWLGPPSDGSDVAIEALCAMRRFALQTQHQHRLPDSGMVDMTQIEEDETPRSYADLVIAGSFGQLFKKPVQSSFKLPPYPIEEVAALLERGWWSRVWVLQELVLAKRVDFVCGAKVMPDADEVFGTFLNTWDQQVREFGRPARMLDHRPWTMIDTRLQYTRSRQLLPLRVLLEEAALASLQAKYPLDKIYGILNLAKDGAELGIEVDYTITYQVLYIKLAKAYVLRGDLWFLSYCGTGIEPNPTLPSWVADWSDDHGFRPFGYMLAAKQILPQAPLATFPPLEPGRPLSQQRVVLQGIIIDTIDYVSEVRPNHSQINLSTLGRSQIIDWIARTSRDLIDRLVDASSRGTLDNACWTFVAGKIATPSNDYALPMSEQESAVRGAFKELLEMSTIVSTLKIDTDWATADSSTSPATAGQRVESYFHCMMNMTNGRRAFRAKSGCMGLGSMRIKRGDRLVMFRGGIALMVLRSVGTEGHYRVMGEAWANDSREDSLYNQTLHDYGSALRGYSGDGNRKLEGIELE</sequence>
<dbReference type="EMBL" id="WNWS01000069">
    <property type="protein sequence ID" value="KAE9982922.1"/>
    <property type="molecule type" value="Genomic_DNA"/>
</dbReference>
<protein>
    <recommendedName>
        <fullName evidence="2">F-box domain-containing protein</fullName>
    </recommendedName>
</protein>
<feature type="compositionally biased region" description="Basic residues" evidence="1">
    <location>
        <begin position="48"/>
        <end position="59"/>
    </location>
</feature>
<evidence type="ECO:0000313" key="4">
    <source>
        <dbReference type="Proteomes" id="UP000447873"/>
    </source>
</evidence>
<evidence type="ECO:0000256" key="1">
    <source>
        <dbReference type="SAM" id="MobiDB-lite"/>
    </source>
</evidence>
<dbReference type="Proteomes" id="UP000447873">
    <property type="component" value="Unassembled WGS sequence"/>
</dbReference>
<gene>
    <name evidence="3" type="ORF">EG328_010469</name>
</gene>
<accession>A0A8H3V4E6</accession>
<feature type="compositionally biased region" description="Polar residues" evidence="1">
    <location>
        <begin position="1"/>
        <end position="22"/>
    </location>
</feature>
<feature type="domain" description="F-box" evidence="2">
    <location>
        <begin position="128"/>
        <end position="173"/>
    </location>
</feature>
<evidence type="ECO:0000259" key="2">
    <source>
        <dbReference type="PROSITE" id="PS50181"/>
    </source>
</evidence>
<dbReference type="PROSITE" id="PS50181">
    <property type="entry name" value="FBOX"/>
    <property type="match status" value="1"/>
</dbReference>
<name>A0A8H3V4E6_VENIN</name>
<feature type="compositionally biased region" description="Basic and acidic residues" evidence="1">
    <location>
        <begin position="35"/>
        <end position="47"/>
    </location>
</feature>
<dbReference type="Pfam" id="PF06985">
    <property type="entry name" value="HET"/>
    <property type="match status" value="1"/>
</dbReference>
<dbReference type="PANTHER" id="PTHR24148:SF73">
    <property type="entry name" value="HET DOMAIN PROTEIN (AFU_ORTHOLOGUE AFUA_8G01020)"/>
    <property type="match status" value="1"/>
</dbReference>
<dbReference type="Pfam" id="PF26639">
    <property type="entry name" value="Het-6_barrel"/>
    <property type="match status" value="1"/>
</dbReference>
<organism evidence="3 4">
    <name type="scientific">Venturia inaequalis</name>
    <name type="common">Apple scab fungus</name>
    <dbReference type="NCBI Taxonomy" id="5025"/>
    <lineage>
        <taxon>Eukaryota</taxon>
        <taxon>Fungi</taxon>
        <taxon>Dikarya</taxon>
        <taxon>Ascomycota</taxon>
        <taxon>Pezizomycotina</taxon>
        <taxon>Dothideomycetes</taxon>
        <taxon>Pleosporomycetidae</taxon>
        <taxon>Venturiales</taxon>
        <taxon>Venturiaceae</taxon>
        <taxon>Venturia</taxon>
    </lineage>
</organism>
<proteinExistence type="predicted"/>
<dbReference type="InterPro" id="IPR010730">
    <property type="entry name" value="HET"/>
</dbReference>
<dbReference type="InterPro" id="IPR001810">
    <property type="entry name" value="F-box_dom"/>
</dbReference>
<evidence type="ECO:0000313" key="3">
    <source>
        <dbReference type="EMBL" id="KAE9982922.1"/>
    </source>
</evidence>
<comment type="caution">
    <text evidence="3">The sequence shown here is derived from an EMBL/GenBank/DDBJ whole genome shotgun (WGS) entry which is preliminary data.</text>
</comment>
<feature type="region of interest" description="Disordered" evidence="1">
    <location>
        <begin position="1"/>
        <end position="80"/>
    </location>
</feature>
<dbReference type="PANTHER" id="PTHR24148">
    <property type="entry name" value="ANKYRIN REPEAT DOMAIN-CONTAINING PROTEIN 39 HOMOLOG-RELATED"/>
    <property type="match status" value="1"/>
</dbReference>
<dbReference type="AlphaFoldDB" id="A0A8H3V4E6"/>
<dbReference type="InterPro" id="IPR052895">
    <property type="entry name" value="HetReg/Transcr_Mod"/>
</dbReference>